<sequence>MKKFVIAAAGLAMTAGGFSVVSVSTAEAQVMQRGAPRGSYAQSCSGSYVNQGRLYADCRDMRGNMRETSIELARCSSEEIVNRDGRLVCGRFQGDFENGGRPGRPGGGWDDGRPGRPGGGWDDGRPGNGGWGQSSITVYRDADYRGQSMSFRSEVPNLRNVGMNDAISSIRLSRGTWEVCEDANYRGRCEIVRGDMRNLASTGMNDRISSLRPARSGGRW</sequence>
<name>A0A1R4FKT6_BREDI</name>
<feature type="region of interest" description="Disordered" evidence="3">
    <location>
        <begin position="94"/>
        <end position="134"/>
    </location>
</feature>
<dbReference type="Pfam" id="PF00030">
    <property type="entry name" value="Crystall"/>
    <property type="match status" value="1"/>
</dbReference>
<dbReference type="SUPFAM" id="SSF51322">
    <property type="entry name" value="Cyanovirin-N"/>
    <property type="match status" value="1"/>
</dbReference>
<evidence type="ECO:0000256" key="1">
    <source>
        <dbReference type="ARBA" id="ARBA00009646"/>
    </source>
</evidence>
<dbReference type="InterPro" id="IPR011024">
    <property type="entry name" value="G_crystallin-like"/>
</dbReference>
<dbReference type="SUPFAM" id="SSF49695">
    <property type="entry name" value="gamma-Crystallin-like"/>
    <property type="match status" value="1"/>
</dbReference>
<dbReference type="OrthoDB" id="7186950at2"/>
<accession>A0A1R4FKT6</accession>
<protein>
    <submittedName>
        <fullName evidence="5">Beta/gamma crystallin family protein</fullName>
    </submittedName>
</protein>
<evidence type="ECO:0000256" key="3">
    <source>
        <dbReference type="SAM" id="MobiDB-lite"/>
    </source>
</evidence>
<dbReference type="Gene3D" id="2.60.20.10">
    <property type="entry name" value="Crystallins"/>
    <property type="match status" value="1"/>
</dbReference>
<evidence type="ECO:0000259" key="4">
    <source>
        <dbReference type="PROSITE" id="PS50915"/>
    </source>
</evidence>
<organism evidence="5 6">
    <name type="scientific">Brevundimonas diminuta 3F5N</name>
    <dbReference type="NCBI Taxonomy" id="1255603"/>
    <lineage>
        <taxon>Bacteria</taxon>
        <taxon>Pseudomonadati</taxon>
        <taxon>Pseudomonadota</taxon>
        <taxon>Alphaproteobacteria</taxon>
        <taxon>Caulobacterales</taxon>
        <taxon>Caulobacteraceae</taxon>
        <taxon>Brevundimonas</taxon>
    </lineage>
</organism>
<keyword evidence="2" id="KW-0677">Repeat</keyword>
<dbReference type="RefSeq" id="WP_087139778.1">
    <property type="nucleotide sequence ID" value="NZ_FUIE01000032.1"/>
</dbReference>
<feature type="compositionally biased region" description="Gly residues" evidence="3">
    <location>
        <begin position="100"/>
        <end position="132"/>
    </location>
</feature>
<reference evidence="5 6" key="1">
    <citation type="submission" date="2017-02" db="EMBL/GenBank/DDBJ databases">
        <authorList>
            <person name="Peterson S.W."/>
        </authorList>
    </citation>
    <scope>NUCLEOTIDE SEQUENCE [LARGE SCALE GENOMIC DNA]</scope>
    <source>
        <strain evidence="5 6">3F5N</strain>
    </source>
</reference>
<dbReference type="Proteomes" id="UP000195766">
    <property type="component" value="Unassembled WGS sequence"/>
</dbReference>
<dbReference type="Gene3D" id="2.30.60.10">
    <property type="entry name" value="Cyanovirin-N"/>
    <property type="match status" value="1"/>
</dbReference>
<proteinExistence type="inferred from homology"/>
<dbReference type="EMBL" id="FUIE01000032">
    <property type="protein sequence ID" value="SJM56437.1"/>
    <property type="molecule type" value="Genomic_DNA"/>
</dbReference>
<dbReference type="SMART" id="SM00247">
    <property type="entry name" value="XTALbg"/>
    <property type="match status" value="1"/>
</dbReference>
<gene>
    <name evidence="5" type="ORF">FM111_05330</name>
</gene>
<feature type="domain" description="Beta/gamma crystallin 'Greek key'" evidence="4">
    <location>
        <begin position="134"/>
        <end position="174"/>
    </location>
</feature>
<evidence type="ECO:0000313" key="5">
    <source>
        <dbReference type="EMBL" id="SJM56437.1"/>
    </source>
</evidence>
<dbReference type="InterPro" id="IPR001064">
    <property type="entry name" value="Beta/gamma_crystallin"/>
</dbReference>
<comment type="similarity">
    <text evidence="1">Belongs to the beta/gamma-crystallin family.</text>
</comment>
<dbReference type="AlphaFoldDB" id="A0A1R4FKT6"/>
<dbReference type="PROSITE" id="PS50915">
    <property type="entry name" value="CRYSTALLIN_BETA_GAMMA"/>
    <property type="match status" value="2"/>
</dbReference>
<evidence type="ECO:0000256" key="2">
    <source>
        <dbReference type="ARBA" id="ARBA00022737"/>
    </source>
</evidence>
<dbReference type="InterPro" id="IPR036673">
    <property type="entry name" value="Cyanovirin-N_sf"/>
</dbReference>
<feature type="domain" description="Beta/gamma crystallin 'Greek key'" evidence="4">
    <location>
        <begin position="175"/>
        <end position="215"/>
    </location>
</feature>
<evidence type="ECO:0000313" key="6">
    <source>
        <dbReference type="Proteomes" id="UP000195766"/>
    </source>
</evidence>